<protein>
    <submittedName>
        <fullName evidence="3">Uncharacterized protein</fullName>
    </submittedName>
</protein>
<keyword evidence="4" id="KW-1185">Reference proteome</keyword>
<evidence type="ECO:0000313" key="3">
    <source>
        <dbReference type="EMBL" id="MBG0569242.1"/>
    </source>
</evidence>
<sequence length="231" mass="25563">MTAANLQTYSRAIDSGQSMKISVAADPTPIMAGVTTGDWLAIGAGVVSGILTALVAIAIARVQRFSQLGDRAQDLADQRAEQARLAQQERERQNRQARRYARQHQYLETNEVLRLGQQIEWQVRNNGPYTKTELDHLRIGELAMEAEQLAARGPDRLSSPLQRVSKAASRLQQMAMPDVTDRPTSPSPGNVTTVAITHAEFRRAIQQDRLAHKLGEELQGAWNALTEEWGS</sequence>
<reference evidence="3" key="1">
    <citation type="submission" date="2020-11" db="EMBL/GenBank/DDBJ databases">
        <title>Isolation and identification of active actinomycetes.</title>
        <authorList>
            <person name="Sun X."/>
        </authorList>
    </citation>
    <scope>NUCLEOTIDE SEQUENCE</scope>
    <source>
        <strain evidence="3">NEAU-A11</strain>
    </source>
</reference>
<keyword evidence="2" id="KW-0812">Transmembrane</keyword>
<feature type="compositionally biased region" description="Basic and acidic residues" evidence="1">
    <location>
        <begin position="83"/>
        <end position="94"/>
    </location>
</feature>
<proteinExistence type="predicted"/>
<keyword evidence="2" id="KW-1133">Transmembrane helix</keyword>
<gene>
    <name evidence="3" type="ORF">I4J89_48375</name>
</gene>
<dbReference type="AlphaFoldDB" id="A0A931CKA4"/>
<organism evidence="3 4">
    <name type="scientific">Actinoplanes aureus</name>
    <dbReference type="NCBI Taxonomy" id="2792083"/>
    <lineage>
        <taxon>Bacteria</taxon>
        <taxon>Bacillati</taxon>
        <taxon>Actinomycetota</taxon>
        <taxon>Actinomycetes</taxon>
        <taxon>Micromonosporales</taxon>
        <taxon>Micromonosporaceae</taxon>
        <taxon>Actinoplanes</taxon>
    </lineage>
</organism>
<dbReference type="RefSeq" id="WP_196420986.1">
    <property type="nucleotide sequence ID" value="NZ_JADQTO010000061.1"/>
</dbReference>
<dbReference type="Proteomes" id="UP000598146">
    <property type="component" value="Unassembled WGS sequence"/>
</dbReference>
<keyword evidence="2" id="KW-0472">Membrane</keyword>
<feature type="transmembrane region" description="Helical" evidence="2">
    <location>
        <begin position="39"/>
        <end position="60"/>
    </location>
</feature>
<feature type="region of interest" description="Disordered" evidence="1">
    <location>
        <begin position="83"/>
        <end position="102"/>
    </location>
</feature>
<comment type="caution">
    <text evidence="3">The sequence shown here is derived from an EMBL/GenBank/DDBJ whole genome shotgun (WGS) entry which is preliminary data.</text>
</comment>
<dbReference type="EMBL" id="JADQTO010000061">
    <property type="protein sequence ID" value="MBG0569242.1"/>
    <property type="molecule type" value="Genomic_DNA"/>
</dbReference>
<evidence type="ECO:0000256" key="2">
    <source>
        <dbReference type="SAM" id="Phobius"/>
    </source>
</evidence>
<evidence type="ECO:0000313" key="4">
    <source>
        <dbReference type="Proteomes" id="UP000598146"/>
    </source>
</evidence>
<accession>A0A931CKA4</accession>
<name>A0A931CKA4_9ACTN</name>
<evidence type="ECO:0000256" key="1">
    <source>
        <dbReference type="SAM" id="MobiDB-lite"/>
    </source>
</evidence>